<dbReference type="Proteomes" id="UP000024547">
    <property type="component" value="Unassembled WGS sequence"/>
</dbReference>
<evidence type="ECO:0000313" key="7">
    <source>
        <dbReference type="Proteomes" id="UP000259173"/>
    </source>
</evidence>
<feature type="chain" id="PRO_5044537823" evidence="2">
    <location>
        <begin position="26"/>
        <end position="88"/>
    </location>
</feature>
<dbReference type="Proteomes" id="UP000259173">
    <property type="component" value="Unassembled WGS sequence"/>
</dbReference>
<accession>A0A059E4M8</accession>
<reference evidence="5 6" key="1">
    <citation type="journal article" date="2014" name="Antonie Van Leeuwenhoek">
        <title>Hyphomonas beringensis sp. nov. and Hyphomonas chukchiensis sp. nov., isolated from surface seawater of the Bering Sea and Chukchi Sea.</title>
        <authorList>
            <person name="Li C."/>
            <person name="Lai Q."/>
            <person name="Li G."/>
            <person name="Dong C."/>
            <person name="Wang J."/>
            <person name="Liao Y."/>
            <person name="Shao Z."/>
        </authorList>
    </citation>
    <scope>NUCLEOTIDE SEQUENCE [LARGE SCALE GENOMIC DNA]</scope>
    <source>
        <strain evidence="5 6">22II1-22F38</strain>
    </source>
</reference>
<keyword evidence="6" id="KW-1185">Reference proteome</keyword>
<dbReference type="PATRIC" id="fig|1280948.3.peg.1361"/>
<keyword evidence="2" id="KW-0732">Signal</keyword>
<feature type="transmembrane region" description="Helical" evidence="1">
    <location>
        <begin position="51"/>
        <end position="73"/>
    </location>
</feature>
<name>A0A059E4M8_9PROT</name>
<sequence>MKTTFAYLASAALLTVGLVKMAVQASTQSTLLIPTCLGQSVALPVASAGTPLLHCWGCYTAALGAVGLTVLAANGLKQTRQRRVSALS</sequence>
<evidence type="ECO:0000313" key="5">
    <source>
        <dbReference type="EMBL" id="KCZ62497.1"/>
    </source>
</evidence>
<dbReference type="RefSeq" id="WP_035550248.1">
    <property type="nucleotide sequence ID" value="NZ_AWFH01000009.1"/>
</dbReference>
<organism evidence="5 6">
    <name type="scientific">Hyphomonas atlantica</name>
    <dbReference type="NCBI Taxonomy" id="1280948"/>
    <lineage>
        <taxon>Bacteria</taxon>
        <taxon>Pseudomonadati</taxon>
        <taxon>Pseudomonadota</taxon>
        <taxon>Alphaproteobacteria</taxon>
        <taxon>Hyphomonadales</taxon>
        <taxon>Hyphomonadaceae</taxon>
        <taxon>Hyphomonas</taxon>
    </lineage>
</organism>
<dbReference type="EMBL" id="AWFH01000009">
    <property type="protein sequence ID" value="KCZ62497.1"/>
    <property type="molecule type" value="Genomic_DNA"/>
</dbReference>
<feature type="signal peptide" evidence="2">
    <location>
        <begin position="1"/>
        <end position="25"/>
    </location>
</feature>
<evidence type="ECO:0000256" key="1">
    <source>
        <dbReference type="SAM" id="Phobius"/>
    </source>
</evidence>
<evidence type="ECO:0000256" key="2">
    <source>
        <dbReference type="SAM" id="SignalP"/>
    </source>
</evidence>
<keyword evidence="1" id="KW-0812">Transmembrane</keyword>
<dbReference type="AlphaFoldDB" id="A0A059E4M8"/>
<evidence type="ECO:0000313" key="6">
    <source>
        <dbReference type="Proteomes" id="UP000024547"/>
    </source>
</evidence>
<proteinExistence type="predicted"/>
<comment type="caution">
    <text evidence="5">The sequence shown here is derived from an EMBL/GenBank/DDBJ whole genome shotgun (WGS) entry which is preliminary data.</text>
</comment>
<keyword evidence="1" id="KW-1133">Transmembrane helix</keyword>
<reference evidence="7 8" key="2">
    <citation type="journal article" date="2018" name="Nat. Biotechnol.">
        <title>A standardized bacterial taxonomy based on genome phylogeny substantially revises the tree of life.</title>
        <authorList>
            <person name="Parks D.H."/>
            <person name="Chuvochina M."/>
            <person name="Waite D.W."/>
            <person name="Rinke C."/>
            <person name="Skarshewski A."/>
            <person name="Chaumeil P.A."/>
            <person name="Hugenholtz P."/>
        </authorList>
    </citation>
    <scope>NUCLEOTIDE SEQUENCE [LARGE SCALE GENOMIC DNA]</scope>
    <source>
        <strain evidence="4">UBA10378</strain>
        <strain evidence="3">UBA8557</strain>
    </source>
</reference>
<dbReference type="Proteomes" id="UP000263957">
    <property type="component" value="Unassembled WGS sequence"/>
</dbReference>
<dbReference type="EMBL" id="DMBR01000222">
    <property type="protein sequence ID" value="HAE94362.1"/>
    <property type="molecule type" value="Genomic_DNA"/>
</dbReference>
<dbReference type="EMBL" id="DOGS01000036">
    <property type="protein sequence ID" value="HBQ47579.1"/>
    <property type="molecule type" value="Genomic_DNA"/>
</dbReference>
<evidence type="ECO:0000313" key="4">
    <source>
        <dbReference type="EMBL" id="HBQ47579.1"/>
    </source>
</evidence>
<keyword evidence="1" id="KW-0472">Membrane</keyword>
<protein>
    <submittedName>
        <fullName evidence="5">Uncharacterized protein</fullName>
    </submittedName>
</protein>
<evidence type="ECO:0000313" key="8">
    <source>
        <dbReference type="Proteomes" id="UP000263957"/>
    </source>
</evidence>
<dbReference type="STRING" id="1280948.HY36_15640"/>
<evidence type="ECO:0000313" key="3">
    <source>
        <dbReference type="EMBL" id="HAE94362.1"/>
    </source>
</evidence>
<gene>
    <name evidence="3" type="ORF">DCG65_07360</name>
    <name evidence="4" type="ORF">DD728_01620</name>
    <name evidence="5" type="ORF">HY36_15640</name>
</gene>